<evidence type="ECO:0000256" key="9">
    <source>
        <dbReference type="HAMAP-Rule" id="MF_00969"/>
    </source>
</evidence>
<dbReference type="InterPro" id="IPR027417">
    <property type="entry name" value="P-loop_NTPase"/>
</dbReference>
<dbReference type="AlphaFoldDB" id="A0AAE3VPB0"/>
<dbReference type="SMART" id="SM00982">
    <property type="entry name" value="TRCF"/>
    <property type="match status" value="1"/>
</dbReference>
<sequence>MSARILDKPSIRPSSGQAMTVSNVPDGLEGFIIGDLARTGPSDKASVLFVARDGQRLRAVQESLAFFAPEITTLEFPAWDCMPYDRVSPNPAVQARRMAALAKLASRRAEDVPAVVLTTANAIVQRLPARSWIESDVWSAAAGNLIEMESVVRWLDANGFLRTPTVREAGEYAVRGGIVDLYAPGSDAPVRLDFFGDTLETIRPFDPETQRTTGQWRRLDLVPMSEVVLGPEIVTRFRTRYRERFGAPTRDDLLYQSVSEGRRHPGIEHWMPLFHEKLDTLFDYVPEAVTVFDQLADDSVRTRLDEVADHYEARREGVGAGQGGVPYNPIEPESLYLVGDELSAACLDAGRVQLTPFSVPETKETGTIVDAGGRVGRTFAAERSADDVNVFDALVKHVRSLQKAKKRVVIAAWSLGSRERLQQVLSDHELEKVTPVNDWSEAQALPAGTTALAALGIEAGFETETLSVIAEQDVLGDRLVRGKRRKRSNADVLTEAASLAEGDLVVHADHGIGRFIGLKTIEAAGAPHDCLELAYHGGDKLFLPVENIELLSRYGSDEAEAQLDRLGGGAWQARKARMKQRIREMANQLIKIAASRAMRSAPPIEMPSGVYDEFAARFPYEETEDQLAAIDAVSEDLAAGKPMDRLVCGDVGFGKTEVALRAAFMAAMSGRQVAVVVPTTLLARQHFKTFQERFHGLPIQVAQASRLVGTKEMSQVRAGLADGSIDIVVGTHALLGKTIKMRDLGLLIIDEEQHFGVKHKERLKELKAEVHVLTLSATPIPRTLQLALTGVRELSLIATPPVDRLAVRTFVSPFDPLVVRETLLRERYRGGQAFYVCPRVSDLAEQKAFLDETVPEVKVAVAHGQMAPSELEDIMTAFYEGKYDVLLSTTIVESGLDIPSANTLIVHRADMFGLAQLYQLRGRVGRSKQRAYALFTVPAEKKLTPSAERRLKVLQSLDTLGAGFQLASHDLDIRGAGNLLGEEQSGHIKEVGYELYQQMLEEAVASLKSGEDETDEHEWSPQIAVGSPVMIPESYVPDLSLRLSLYRRLADLTEADEIDAFAAELVDRFGPITEEVEALLKIVYIKGLCRRANVEKVDAGPKGLVIGFRGNEFPNPQALVGYISQQGTLAKMRPDHRLVLQRDWPSADDRLKGTATILSKLAKLADDGRKQAA</sequence>
<dbReference type="GO" id="GO:0003684">
    <property type="term" value="F:damaged DNA binding"/>
    <property type="evidence" value="ECO:0007669"/>
    <property type="project" value="InterPro"/>
</dbReference>
<comment type="similarity">
    <text evidence="9">In the C-terminal section; belongs to the helicase family. RecG subfamily.</text>
</comment>
<dbReference type="InterPro" id="IPR003711">
    <property type="entry name" value="CarD-like/TRCF_RID"/>
</dbReference>
<dbReference type="Gene3D" id="3.40.50.300">
    <property type="entry name" value="P-loop containing nucleotide triphosphate hydrolases"/>
    <property type="match status" value="2"/>
</dbReference>
<accession>A0AAE3VPB0</accession>
<gene>
    <name evidence="9" type="primary">mfd</name>
    <name evidence="12" type="ORF">J2S73_002122</name>
</gene>
<keyword evidence="5 12" id="KW-0347">Helicase</keyword>
<evidence type="ECO:0000256" key="4">
    <source>
        <dbReference type="ARBA" id="ARBA00022801"/>
    </source>
</evidence>
<dbReference type="GO" id="GO:0005524">
    <property type="term" value="F:ATP binding"/>
    <property type="evidence" value="ECO:0007669"/>
    <property type="project" value="UniProtKB-UniRule"/>
</dbReference>
<evidence type="ECO:0000259" key="11">
    <source>
        <dbReference type="PROSITE" id="PS51194"/>
    </source>
</evidence>
<dbReference type="Gene3D" id="3.40.50.11140">
    <property type="match status" value="1"/>
</dbReference>
<name>A0AAE3VPB0_9HYPH</name>
<keyword evidence="2 9" id="KW-0547">Nucleotide-binding</keyword>
<dbReference type="HAMAP" id="MF_00969">
    <property type="entry name" value="TRCF"/>
    <property type="match status" value="1"/>
</dbReference>
<comment type="similarity">
    <text evidence="9">In the N-terminal section; belongs to the UvrB family.</text>
</comment>
<keyword evidence="13" id="KW-1185">Reference proteome</keyword>
<protein>
    <recommendedName>
        <fullName evidence="9">Transcription-repair-coupling factor</fullName>
        <shortName evidence="9">TRCF</shortName>
        <ecNumber evidence="9">3.6.4.-</ecNumber>
    </recommendedName>
</protein>
<evidence type="ECO:0000313" key="13">
    <source>
        <dbReference type="Proteomes" id="UP001229244"/>
    </source>
</evidence>
<organism evidence="12 13">
    <name type="scientific">Amorphus orientalis</name>
    <dbReference type="NCBI Taxonomy" id="649198"/>
    <lineage>
        <taxon>Bacteria</taxon>
        <taxon>Pseudomonadati</taxon>
        <taxon>Pseudomonadota</taxon>
        <taxon>Alphaproteobacteria</taxon>
        <taxon>Hyphomicrobiales</taxon>
        <taxon>Amorphaceae</taxon>
        <taxon>Amorphus</taxon>
    </lineage>
</organism>
<dbReference type="RefSeq" id="WP_306885488.1">
    <property type="nucleotide sequence ID" value="NZ_JAUSUL010000002.1"/>
</dbReference>
<comment type="caution">
    <text evidence="12">The sequence shown here is derived from an EMBL/GenBank/DDBJ whole genome shotgun (WGS) entry which is preliminary data.</text>
</comment>
<comment type="subcellular location">
    <subcellularLocation>
        <location evidence="9">Cytoplasm</location>
    </subcellularLocation>
</comment>
<dbReference type="InterPro" id="IPR011545">
    <property type="entry name" value="DEAD/DEAH_box_helicase_dom"/>
</dbReference>
<dbReference type="InterPro" id="IPR047112">
    <property type="entry name" value="RecG/Mfd"/>
</dbReference>
<dbReference type="InterPro" id="IPR036101">
    <property type="entry name" value="CarD-like/TRCF_RID_sf"/>
</dbReference>
<evidence type="ECO:0000259" key="10">
    <source>
        <dbReference type="PROSITE" id="PS51192"/>
    </source>
</evidence>
<keyword evidence="7 9" id="KW-0238">DNA-binding</keyword>
<keyword evidence="4 9" id="KW-0378">Hydrolase</keyword>
<keyword evidence="6 9" id="KW-0067">ATP-binding</keyword>
<dbReference type="SUPFAM" id="SSF52540">
    <property type="entry name" value="P-loop containing nucleoside triphosphate hydrolases"/>
    <property type="match status" value="4"/>
</dbReference>
<keyword evidence="1 9" id="KW-0963">Cytoplasm</keyword>
<dbReference type="SUPFAM" id="SSF141259">
    <property type="entry name" value="CarD-like"/>
    <property type="match status" value="1"/>
</dbReference>
<dbReference type="InterPro" id="IPR037235">
    <property type="entry name" value="TRCF-like_C_D7"/>
</dbReference>
<evidence type="ECO:0000256" key="1">
    <source>
        <dbReference type="ARBA" id="ARBA00022490"/>
    </source>
</evidence>
<evidence type="ECO:0000256" key="6">
    <source>
        <dbReference type="ARBA" id="ARBA00022840"/>
    </source>
</evidence>
<dbReference type="SMART" id="SM01058">
    <property type="entry name" value="CarD_TRCF"/>
    <property type="match status" value="1"/>
</dbReference>
<feature type="domain" description="Helicase ATP-binding" evidence="10">
    <location>
        <begin position="636"/>
        <end position="797"/>
    </location>
</feature>
<dbReference type="SMART" id="SM00487">
    <property type="entry name" value="DEXDc"/>
    <property type="match status" value="1"/>
</dbReference>
<dbReference type="PROSITE" id="PS51192">
    <property type="entry name" value="HELICASE_ATP_BIND_1"/>
    <property type="match status" value="1"/>
</dbReference>
<dbReference type="PROSITE" id="PS51194">
    <property type="entry name" value="HELICASE_CTER"/>
    <property type="match status" value="1"/>
</dbReference>
<evidence type="ECO:0000256" key="7">
    <source>
        <dbReference type="ARBA" id="ARBA00023125"/>
    </source>
</evidence>
<dbReference type="PANTHER" id="PTHR47964">
    <property type="entry name" value="ATP-DEPENDENT DNA HELICASE HOMOLOG RECG, CHLOROPLASTIC"/>
    <property type="match status" value="1"/>
</dbReference>
<evidence type="ECO:0000256" key="2">
    <source>
        <dbReference type="ARBA" id="ARBA00022741"/>
    </source>
</evidence>
<dbReference type="InterPro" id="IPR014001">
    <property type="entry name" value="Helicase_ATP-bd"/>
</dbReference>
<dbReference type="GO" id="GO:0005737">
    <property type="term" value="C:cytoplasm"/>
    <property type="evidence" value="ECO:0007669"/>
    <property type="project" value="UniProtKB-SubCell"/>
</dbReference>
<evidence type="ECO:0000256" key="8">
    <source>
        <dbReference type="ARBA" id="ARBA00023204"/>
    </source>
</evidence>
<dbReference type="SMART" id="SM00490">
    <property type="entry name" value="HELICc"/>
    <property type="match status" value="1"/>
</dbReference>
<dbReference type="PANTHER" id="PTHR47964:SF1">
    <property type="entry name" value="ATP-DEPENDENT DNA HELICASE HOMOLOG RECG, CHLOROPLASTIC"/>
    <property type="match status" value="1"/>
</dbReference>
<dbReference type="Gene3D" id="2.40.10.170">
    <property type="match status" value="1"/>
</dbReference>
<dbReference type="InterPro" id="IPR001650">
    <property type="entry name" value="Helicase_C-like"/>
</dbReference>
<dbReference type="GO" id="GO:0000716">
    <property type="term" value="P:transcription-coupled nucleotide-excision repair, DNA damage recognition"/>
    <property type="evidence" value="ECO:0007669"/>
    <property type="project" value="UniProtKB-UniRule"/>
</dbReference>
<dbReference type="Gene3D" id="3.40.50.11180">
    <property type="match status" value="1"/>
</dbReference>
<dbReference type="NCBIfam" id="TIGR00580">
    <property type="entry name" value="mfd"/>
    <property type="match status" value="1"/>
</dbReference>
<dbReference type="EC" id="3.6.4.-" evidence="9"/>
<evidence type="ECO:0000256" key="3">
    <source>
        <dbReference type="ARBA" id="ARBA00022763"/>
    </source>
</evidence>
<dbReference type="Pfam" id="PF21132">
    <property type="entry name" value="MFD_D3"/>
    <property type="match status" value="1"/>
</dbReference>
<dbReference type="InterPro" id="IPR048635">
    <property type="entry name" value="MFD_D3"/>
</dbReference>
<dbReference type="Gene3D" id="3.90.1150.50">
    <property type="entry name" value="Transcription-repair-coupling factor, D7 domain"/>
    <property type="match status" value="1"/>
</dbReference>
<evidence type="ECO:0000313" key="12">
    <source>
        <dbReference type="EMBL" id="MDQ0315665.1"/>
    </source>
</evidence>
<dbReference type="CDD" id="cd17991">
    <property type="entry name" value="DEXHc_TRCF"/>
    <property type="match status" value="1"/>
</dbReference>
<dbReference type="GO" id="GO:0016787">
    <property type="term" value="F:hydrolase activity"/>
    <property type="evidence" value="ECO:0007669"/>
    <property type="project" value="UniProtKB-KW"/>
</dbReference>
<dbReference type="Pfam" id="PF00270">
    <property type="entry name" value="DEAD"/>
    <property type="match status" value="1"/>
</dbReference>
<dbReference type="Proteomes" id="UP001229244">
    <property type="component" value="Unassembled WGS sequence"/>
</dbReference>
<dbReference type="SUPFAM" id="SSF143517">
    <property type="entry name" value="TRCF domain-like"/>
    <property type="match status" value="1"/>
</dbReference>
<keyword evidence="3 9" id="KW-0227">DNA damage</keyword>
<dbReference type="InterPro" id="IPR005118">
    <property type="entry name" value="TRCF_C"/>
</dbReference>
<reference evidence="12" key="1">
    <citation type="submission" date="2023-07" db="EMBL/GenBank/DDBJ databases">
        <title>Genomic Encyclopedia of Type Strains, Phase IV (KMG-IV): sequencing the most valuable type-strain genomes for metagenomic binning, comparative biology and taxonomic classification.</title>
        <authorList>
            <person name="Goeker M."/>
        </authorList>
    </citation>
    <scope>NUCLEOTIDE SEQUENCE</scope>
    <source>
        <strain evidence="12">DSM 21202</strain>
    </source>
</reference>
<dbReference type="GO" id="GO:0006355">
    <property type="term" value="P:regulation of DNA-templated transcription"/>
    <property type="evidence" value="ECO:0007669"/>
    <property type="project" value="UniProtKB-UniRule"/>
</dbReference>
<dbReference type="Pfam" id="PF03461">
    <property type="entry name" value="TRCF"/>
    <property type="match status" value="1"/>
</dbReference>
<dbReference type="InterPro" id="IPR004576">
    <property type="entry name" value="Mfd"/>
</dbReference>
<dbReference type="Pfam" id="PF17757">
    <property type="entry name" value="UvrB_inter"/>
    <property type="match status" value="1"/>
</dbReference>
<keyword evidence="8 9" id="KW-0234">DNA repair</keyword>
<dbReference type="Pfam" id="PF02559">
    <property type="entry name" value="CarD_TRCF_RID"/>
    <property type="match status" value="1"/>
</dbReference>
<dbReference type="EMBL" id="JAUSUL010000002">
    <property type="protein sequence ID" value="MDQ0315665.1"/>
    <property type="molecule type" value="Genomic_DNA"/>
</dbReference>
<evidence type="ECO:0000256" key="5">
    <source>
        <dbReference type="ARBA" id="ARBA00022806"/>
    </source>
</evidence>
<feature type="domain" description="Helicase C-terminal" evidence="11">
    <location>
        <begin position="818"/>
        <end position="972"/>
    </location>
</feature>
<comment type="function">
    <text evidence="9">Couples transcription and DNA repair by recognizing RNA polymerase (RNAP) stalled at DNA lesions. Mediates ATP-dependent release of RNAP and its truncated transcript from the DNA, and recruitment of nucleotide excision repair machinery to the damaged site.</text>
</comment>
<proteinExistence type="inferred from homology"/>
<dbReference type="InterPro" id="IPR041471">
    <property type="entry name" value="UvrB_inter"/>
</dbReference>
<dbReference type="Pfam" id="PF00271">
    <property type="entry name" value="Helicase_C"/>
    <property type="match status" value="1"/>
</dbReference>
<dbReference type="GO" id="GO:0003678">
    <property type="term" value="F:DNA helicase activity"/>
    <property type="evidence" value="ECO:0007669"/>
    <property type="project" value="TreeGrafter"/>
</dbReference>
<dbReference type="Gene3D" id="3.30.2060.10">
    <property type="entry name" value="Penicillin-binding protein 1b domain"/>
    <property type="match status" value="1"/>
</dbReference>